<dbReference type="PANTHER" id="PTHR43217">
    <property type="entry name" value="SUCCINATE SEMIALDEHYDE DEHYDROGENASE [NAD(P)+] SAD"/>
    <property type="match status" value="1"/>
</dbReference>
<dbReference type="InterPro" id="IPR016161">
    <property type="entry name" value="Ald_DH/histidinol_DH"/>
</dbReference>
<dbReference type="FunFam" id="3.40.309.10:FF:000009">
    <property type="entry name" value="Aldehyde dehydrogenase A"/>
    <property type="match status" value="1"/>
</dbReference>
<keyword evidence="2" id="KW-0521">NADP</keyword>
<dbReference type="GO" id="GO:0004030">
    <property type="term" value="F:aldehyde dehydrogenase [NAD(P)+] activity"/>
    <property type="evidence" value="ECO:0007669"/>
    <property type="project" value="InterPro"/>
</dbReference>
<dbReference type="InterPro" id="IPR047110">
    <property type="entry name" value="GABD/Sad-like"/>
</dbReference>
<dbReference type="SUPFAM" id="SSF53720">
    <property type="entry name" value="ALDH-like"/>
    <property type="match status" value="1"/>
</dbReference>
<comment type="caution">
    <text evidence="5">The sequence shown here is derived from an EMBL/GenBank/DDBJ whole genome shotgun (WGS) entry which is preliminary data.</text>
</comment>
<name>A0AAP2DZJ4_9BACT</name>
<sequence>MLKSIHPYDQAVIGEFPLLSAAALQDKLDHSARAFKQWKKTSLSYRCELMLKVAALLRQNKEEYASTITWEMGKILSESLIEVEKSAKGCEYYAANAGKFLADEVIQTESRRALVAYQPIGTVLAVMPWNFPFWQVFRFAIPALLAGNVGVLKHAANVTKCAIIIEEIFREAGFPEGVFQSLLIDSDMVRAVLESDIVQGVALTGSEKAGSQVAAIAGANIKKSVLELGGSDPFIVLPDADLDLTVKIATQSRMQNAGQSCISAKRFIVLESVKDEFLDRFQKSIAALKQGNPFNAQMTTGPLARVDLAEALARQLEGSVKQGARLLTGGTYSGASFQPALLDNVKPGMPAFDEETFGPLAAVITAKTEDEAIMLANSSRYGLGASIWTRDLEKGERLAREVESGSVFINALMKSDPRLPFGGVKKSGYGRELSELGIHEFVNAKSISIA</sequence>
<dbReference type="Gene3D" id="3.40.309.10">
    <property type="entry name" value="Aldehyde Dehydrogenase, Chain A, domain 2"/>
    <property type="match status" value="1"/>
</dbReference>
<dbReference type="InterPro" id="IPR015590">
    <property type="entry name" value="Aldehyde_DH_dom"/>
</dbReference>
<evidence type="ECO:0000256" key="3">
    <source>
        <dbReference type="ARBA" id="ARBA00023002"/>
    </source>
</evidence>
<dbReference type="InterPro" id="IPR016163">
    <property type="entry name" value="Ald_DH_C"/>
</dbReference>
<dbReference type="FunFam" id="3.40.605.10:FF:000012">
    <property type="entry name" value="NAD-dependent succinate-semialdehyde dehydrogenase"/>
    <property type="match status" value="1"/>
</dbReference>
<dbReference type="Gene3D" id="3.40.605.10">
    <property type="entry name" value="Aldehyde Dehydrogenase, Chain A, domain 1"/>
    <property type="match status" value="1"/>
</dbReference>
<evidence type="ECO:0000256" key="1">
    <source>
        <dbReference type="ARBA" id="ARBA00009986"/>
    </source>
</evidence>
<dbReference type="PANTHER" id="PTHR43217:SF1">
    <property type="entry name" value="SUCCINATE SEMIALDEHYDE DEHYDROGENASE [NAD(P)+] SAD"/>
    <property type="match status" value="1"/>
</dbReference>
<evidence type="ECO:0000256" key="2">
    <source>
        <dbReference type="ARBA" id="ARBA00022857"/>
    </source>
</evidence>
<gene>
    <name evidence="5" type="ORF">KK062_18635</name>
</gene>
<organism evidence="5 6">
    <name type="scientific">Dawidia cretensis</name>
    <dbReference type="NCBI Taxonomy" id="2782350"/>
    <lineage>
        <taxon>Bacteria</taxon>
        <taxon>Pseudomonadati</taxon>
        <taxon>Bacteroidota</taxon>
        <taxon>Cytophagia</taxon>
        <taxon>Cytophagales</taxon>
        <taxon>Chryseotaleaceae</taxon>
        <taxon>Dawidia</taxon>
    </lineage>
</organism>
<evidence type="ECO:0000313" key="6">
    <source>
        <dbReference type="Proteomes" id="UP001319080"/>
    </source>
</evidence>
<evidence type="ECO:0000313" key="5">
    <source>
        <dbReference type="EMBL" id="MBT1710271.1"/>
    </source>
</evidence>
<dbReference type="InterPro" id="IPR016162">
    <property type="entry name" value="Ald_DH_N"/>
</dbReference>
<reference evidence="5 6" key="1">
    <citation type="submission" date="2021-05" db="EMBL/GenBank/DDBJ databases">
        <title>A Polyphasic approach of four new species of the genus Ohtaekwangia: Ohtaekwangia histidinii sp. nov., Ohtaekwangia cretensis sp. nov., Ohtaekwangia indiensis sp. nov., Ohtaekwangia reichenbachii sp. nov. from diverse environment.</title>
        <authorList>
            <person name="Octaviana S."/>
        </authorList>
    </citation>
    <scope>NUCLEOTIDE SEQUENCE [LARGE SCALE GENOMIC DNA]</scope>
    <source>
        <strain evidence="5 6">PWU5</strain>
    </source>
</reference>
<dbReference type="AlphaFoldDB" id="A0AAP2DZJ4"/>
<dbReference type="RefSeq" id="WP_254085848.1">
    <property type="nucleotide sequence ID" value="NZ_JAHESE010000021.1"/>
</dbReference>
<protein>
    <submittedName>
        <fullName evidence="5">NAD-dependent succinate-semialdehyde dehydrogenase</fullName>
    </submittedName>
</protein>
<proteinExistence type="inferred from homology"/>
<dbReference type="EMBL" id="JAHESE010000021">
    <property type="protein sequence ID" value="MBT1710271.1"/>
    <property type="molecule type" value="Genomic_DNA"/>
</dbReference>
<dbReference type="InterPro" id="IPR044148">
    <property type="entry name" value="ALDH_GabD1-like"/>
</dbReference>
<dbReference type="GO" id="GO:0004777">
    <property type="term" value="F:succinate-semialdehyde dehydrogenase (NAD+) activity"/>
    <property type="evidence" value="ECO:0007669"/>
    <property type="project" value="TreeGrafter"/>
</dbReference>
<feature type="domain" description="Aldehyde dehydrogenase" evidence="4">
    <location>
        <begin position="3"/>
        <end position="447"/>
    </location>
</feature>
<dbReference type="Proteomes" id="UP001319080">
    <property type="component" value="Unassembled WGS sequence"/>
</dbReference>
<keyword evidence="6" id="KW-1185">Reference proteome</keyword>
<dbReference type="Pfam" id="PF00171">
    <property type="entry name" value="Aldedh"/>
    <property type="match status" value="1"/>
</dbReference>
<comment type="similarity">
    <text evidence="1">Belongs to the aldehyde dehydrogenase family.</text>
</comment>
<accession>A0AAP2DZJ4</accession>
<dbReference type="CDD" id="cd07100">
    <property type="entry name" value="ALDH_SSADH1_GabD1"/>
    <property type="match status" value="1"/>
</dbReference>
<keyword evidence="3" id="KW-0560">Oxidoreductase</keyword>
<evidence type="ECO:0000259" key="4">
    <source>
        <dbReference type="Pfam" id="PF00171"/>
    </source>
</evidence>